<dbReference type="InterPro" id="IPR046300">
    <property type="entry name" value="DUF6415"/>
</dbReference>
<dbReference type="EMBL" id="ASQP01000211">
    <property type="protein sequence ID" value="OMI38683.1"/>
    <property type="molecule type" value="Genomic_DNA"/>
</dbReference>
<dbReference type="GeneID" id="96743628"/>
<dbReference type="Pfam" id="PF19979">
    <property type="entry name" value="DUF6415"/>
    <property type="match status" value="1"/>
</dbReference>
<accession>A0A1R1SKB7</accession>
<reference evidence="1 2" key="1">
    <citation type="submission" date="2013-05" db="EMBL/GenBank/DDBJ databases">
        <title>Genome sequence of Streptomyces sparsogenes DSM 40356.</title>
        <authorList>
            <person name="Coyne S."/>
            <person name="Seebeck F.P."/>
        </authorList>
    </citation>
    <scope>NUCLEOTIDE SEQUENCE [LARGE SCALE GENOMIC DNA]</scope>
    <source>
        <strain evidence="1 2">DSM 40356</strain>
    </source>
</reference>
<evidence type="ECO:0000313" key="1">
    <source>
        <dbReference type="EMBL" id="OMI38683.1"/>
    </source>
</evidence>
<dbReference type="Proteomes" id="UP000186168">
    <property type="component" value="Unassembled WGS sequence"/>
</dbReference>
<evidence type="ECO:0000313" key="2">
    <source>
        <dbReference type="Proteomes" id="UP000186168"/>
    </source>
</evidence>
<proteinExistence type="predicted"/>
<dbReference type="AlphaFoldDB" id="A0A1R1SKB7"/>
<sequence length="125" mass="13955">MGEAVKRTGEQQAEVDLKAIEATIARAVVKRTALPPYEELCELHESLVGHIEALMPLAEKQINRLNRGTVAWYQKRSRFDLIPHQVRQGLGSGLQSADWHVRTLGYTCQFLISNAGVTSEARPMT</sequence>
<organism evidence="1 2">
    <name type="scientific">Streptomyces sparsogenes DSM 40356</name>
    <dbReference type="NCBI Taxonomy" id="1331668"/>
    <lineage>
        <taxon>Bacteria</taxon>
        <taxon>Bacillati</taxon>
        <taxon>Actinomycetota</taxon>
        <taxon>Actinomycetes</taxon>
        <taxon>Kitasatosporales</taxon>
        <taxon>Streptomycetaceae</taxon>
        <taxon>Streptomyces</taxon>
    </lineage>
</organism>
<gene>
    <name evidence="1" type="ORF">SPAR_14703</name>
</gene>
<keyword evidence="2" id="KW-1185">Reference proteome</keyword>
<comment type="caution">
    <text evidence="1">The sequence shown here is derived from an EMBL/GenBank/DDBJ whole genome shotgun (WGS) entry which is preliminary data.</text>
</comment>
<name>A0A1R1SKB7_9ACTN</name>
<protein>
    <submittedName>
        <fullName evidence="1">Uncharacterized protein</fullName>
    </submittedName>
</protein>
<dbReference type="RefSeq" id="WP_065961797.1">
    <property type="nucleotide sequence ID" value="NZ_ASQP01000211.1"/>
</dbReference>